<sequence length="152" mass="17331">MKIAEALILRADIQKRIAQLKVRLNNNAKVQENEEPTEDPEFLLAELENLISQLNDLIVKINRTNTLSKVDGISLVELIAKKDTLSQKAGILREFIEIASQKVNLYSTTEIKVFSTVNVSELQKKLDKLSKEIRETDTKLQQANWTIDLVEE</sequence>
<dbReference type="CDD" id="cd12208">
    <property type="entry name" value="DIP1984-like"/>
    <property type="match status" value="1"/>
</dbReference>
<dbReference type="RefSeq" id="WP_018499512.1">
    <property type="nucleotide sequence ID" value="NZ_AP019829.2"/>
</dbReference>
<dbReference type="OrthoDB" id="3730241at2"/>
<accession>A0A134AK02</accession>
<feature type="coiled-coil region" evidence="1">
    <location>
        <begin position="119"/>
        <end position="146"/>
    </location>
</feature>
<dbReference type="Proteomes" id="UP000070483">
    <property type="component" value="Unassembled WGS sequence"/>
</dbReference>
<dbReference type="NCBIfam" id="NF038048">
    <property type="entry name" value="DIP1984_fam"/>
    <property type="match status" value="1"/>
</dbReference>
<name>A0A134AK02_9FUSO</name>
<dbReference type="AlphaFoldDB" id="A0A134AK02"/>
<dbReference type="Pfam" id="PF20935">
    <property type="entry name" value="DUF6847"/>
    <property type="match status" value="1"/>
</dbReference>
<evidence type="ECO:0000313" key="2">
    <source>
        <dbReference type="EMBL" id="KXB67969.1"/>
    </source>
</evidence>
<dbReference type="STRING" id="157687.HMPREF3180_00833"/>
<proteinExistence type="predicted"/>
<protein>
    <recommendedName>
        <fullName evidence="4">Septicolysin</fullName>
    </recommendedName>
</protein>
<evidence type="ECO:0000256" key="1">
    <source>
        <dbReference type="SAM" id="Coils"/>
    </source>
</evidence>
<dbReference type="GeneID" id="84803783"/>
<evidence type="ECO:0008006" key="4">
    <source>
        <dbReference type="Google" id="ProtNLM"/>
    </source>
</evidence>
<organism evidence="2 3">
    <name type="scientific">Leptotrichia wadei</name>
    <dbReference type="NCBI Taxonomy" id="157687"/>
    <lineage>
        <taxon>Bacteria</taxon>
        <taxon>Fusobacteriati</taxon>
        <taxon>Fusobacteriota</taxon>
        <taxon>Fusobacteriia</taxon>
        <taxon>Fusobacteriales</taxon>
        <taxon>Leptotrichiaceae</taxon>
        <taxon>Leptotrichia</taxon>
    </lineage>
</organism>
<dbReference type="PATRIC" id="fig|157687.3.peg.831"/>
<keyword evidence="3" id="KW-1185">Reference proteome</keyword>
<dbReference type="Gene3D" id="6.10.320.10">
    <property type="match status" value="1"/>
</dbReference>
<reference evidence="3" key="1">
    <citation type="submission" date="2016-01" db="EMBL/GenBank/DDBJ databases">
        <authorList>
            <person name="Mitreva M."/>
            <person name="Pepin K.H."/>
            <person name="Mihindukulasuriya K.A."/>
            <person name="Fulton R."/>
            <person name="Fronick C."/>
            <person name="O'Laughlin M."/>
            <person name="Miner T."/>
            <person name="Herter B."/>
            <person name="Rosa B.A."/>
            <person name="Cordes M."/>
            <person name="Tomlinson C."/>
            <person name="Wollam A."/>
            <person name="Palsikar V.B."/>
            <person name="Mardis E.R."/>
            <person name="Wilson R.K."/>
        </authorList>
    </citation>
    <scope>NUCLEOTIDE SEQUENCE [LARGE SCALE GENOMIC DNA]</scope>
    <source>
        <strain evidence="3">KA00185</strain>
    </source>
</reference>
<dbReference type="InterPro" id="IPR047741">
    <property type="entry name" value="DIP1984-like"/>
</dbReference>
<dbReference type="EMBL" id="LSDD01000056">
    <property type="protein sequence ID" value="KXB67969.1"/>
    <property type="molecule type" value="Genomic_DNA"/>
</dbReference>
<gene>
    <name evidence="2" type="ORF">HMPREF3180_00833</name>
</gene>
<comment type="caution">
    <text evidence="2">The sequence shown here is derived from an EMBL/GenBank/DDBJ whole genome shotgun (WGS) entry which is preliminary data.</text>
</comment>
<evidence type="ECO:0000313" key="3">
    <source>
        <dbReference type="Proteomes" id="UP000070483"/>
    </source>
</evidence>
<keyword evidence="1" id="KW-0175">Coiled coil</keyword>